<dbReference type="InterPro" id="IPR029030">
    <property type="entry name" value="Caspase-like_dom_sf"/>
</dbReference>
<protein>
    <submittedName>
        <fullName evidence="8">Caspase-3-like</fullName>
    </submittedName>
</protein>
<dbReference type="InterPro" id="IPR002138">
    <property type="entry name" value="Pept_C14_p10"/>
</dbReference>
<dbReference type="GO" id="GO:0004197">
    <property type="term" value="F:cysteine-type endopeptidase activity"/>
    <property type="evidence" value="ECO:0007669"/>
    <property type="project" value="InterPro"/>
</dbReference>
<dbReference type="PROSITE" id="PS50208">
    <property type="entry name" value="CASPASE_P20"/>
    <property type="match status" value="1"/>
</dbReference>
<organism evidence="7 8">
    <name type="scientific">Betta splendens</name>
    <name type="common">Siamese fighting fish</name>
    <dbReference type="NCBI Taxonomy" id="158456"/>
    <lineage>
        <taxon>Eukaryota</taxon>
        <taxon>Metazoa</taxon>
        <taxon>Chordata</taxon>
        <taxon>Craniata</taxon>
        <taxon>Vertebrata</taxon>
        <taxon>Euteleostomi</taxon>
        <taxon>Actinopterygii</taxon>
        <taxon>Neopterygii</taxon>
        <taxon>Teleostei</taxon>
        <taxon>Neoteleostei</taxon>
        <taxon>Acanthomorphata</taxon>
        <taxon>Anabantaria</taxon>
        <taxon>Anabantiformes</taxon>
        <taxon>Anabantoidei</taxon>
        <taxon>Osphronemidae</taxon>
        <taxon>Betta</taxon>
    </lineage>
</organism>
<dbReference type="Pfam" id="PF00656">
    <property type="entry name" value="Peptidase_C14"/>
    <property type="match status" value="2"/>
</dbReference>
<dbReference type="Proteomes" id="UP000515150">
    <property type="component" value="Chromosome 17"/>
</dbReference>
<evidence type="ECO:0000256" key="2">
    <source>
        <dbReference type="ARBA" id="ARBA00022703"/>
    </source>
</evidence>
<dbReference type="InterPro" id="IPR001315">
    <property type="entry name" value="CARD"/>
</dbReference>
<dbReference type="SMART" id="SM00115">
    <property type="entry name" value="CASc"/>
    <property type="match status" value="1"/>
</dbReference>
<dbReference type="InterPro" id="IPR011600">
    <property type="entry name" value="Pept_C14_caspase"/>
</dbReference>
<dbReference type="RefSeq" id="XP_055359636.1">
    <property type="nucleotide sequence ID" value="XM_055503661.1"/>
</dbReference>
<dbReference type="AlphaFoldDB" id="A0A9W2XCH1"/>
<evidence type="ECO:0000313" key="7">
    <source>
        <dbReference type="Proteomes" id="UP000515150"/>
    </source>
</evidence>
<dbReference type="PANTHER" id="PTHR48169">
    <property type="entry name" value="DED DOMAIN-CONTAINING PROTEIN"/>
    <property type="match status" value="1"/>
</dbReference>
<evidence type="ECO:0000259" key="5">
    <source>
        <dbReference type="PROSITE" id="PS50208"/>
    </source>
</evidence>
<dbReference type="GeneID" id="129603272"/>
<dbReference type="GO" id="GO:0042981">
    <property type="term" value="P:regulation of apoptotic process"/>
    <property type="evidence" value="ECO:0007669"/>
    <property type="project" value="InterPro"/>
</dbReference>
<evidence type="ECO:0000256" key="3">
    <source>
        <dbReference type="RuleBase" id="RU003971"/>
    </source>
</evidence>
<dbReference type="Gene3D" id="3.30.70.1470">
    <property type="entry name" value="Caspase-like"/>
    <property type="match status" value="1"/>
</dbReference>
<dbReference type="Gene3D" id="3.40.50.1460">
    <property type="match status" value="1"/>
</dbReference>
<dbReference type="InterPro" id="IPR033139">
    <property type="entry name" value="Caspase_cys_AS"/>
</dbReference>
<dbReference type="Gene3D" id="1.10.533.10">
    <property type="entry name" value="Death Domain, Fas"/>
    <property type="match status" value="1"/>
</dbReference>
<dbReference type="GO" id="GO:0006508">
    <property type="term" value="P:proteolysis"/>
    <property type="evidence" value="ECO:0007669"/>
    <property type="project" value="InterPro"/>
</dbReference>
<dbReference type="PROSITE" id="PS50209">
    <property type="entry name" value="CARD"/>
    <property type="match status" value="1"/>
</dbReference>
<dbReference type="PRINTS" id="PR00376">
    <property type="entry name" value="IL1BCENZYME"/>
</dbReference>
<dbReference type="SUPFAM" id="SSF52129">
    <property type="entry name" value="Caspase-like"/>
    <property type="match status" value="1"/>
</dbReference>
<proteinExistence type="inferred from homology"/>
<evidence type="ECO:0000259" key="4">
    <source>
        <dbReference type="PROSITE" id="PS50207"/>
    </source>
</evidence>
<reference evidence="8" key="1">
    <citation type="submission" date="2025-08" db="UniProtKB">
        <authorList>
            <consortium name="RefSeq"/>
        </authorList>
    </citation>
    <scope>IDENTIFICATION</scope>
</reference>
<evidence type="ECO:0000259" key="6">
    <source>
        <dbReference type="PROSITE" id="PS50209"/>
    </source>
</evidence>
<keyword evidence="2" id="KW-0053">Apoptosis</keyword>
<dbReference type="PANTHER" id="PTHR48169:SF7">
    <property type="entry name" value="CASPASE 10"/>
    <property type="match status" value="1"/>
</dbReference>
<dbReference type="OrthoDB" id="6114029at2759"/>
<dbReference type="PROSITE" id="PS01122">
    <property type="entry name" value="CASPASE_CYS"/>
    <property type="match status" value="1"/>
</dbReference>
<dbReference type="GO" id="GO:0051604">
    <property type="term" value="P:protein maturation"/>
    <property type="evidence" value="ECO:0007669"/>
    <property type="project" value="UniProtKB-ARBA"/>
</dbReference>
<name>A0A9W2XCH1_BETSP</name>
<feature type="domain" description="CARD" evidence="6">
    <location>
        <begin position="1"/>
        <end position="78"/>
    </location>
</feature>
<accession>A0A9W2XCH1</accession>
<dbReference type="KEGG" id="bspl:129603272"/>
<evidence type="ECO:0000313" key="8">
    <source>
        <dbReference type="RefSeq" id="XP_055359636.1"/>
    </source>
</evidence>
<dbReference type="PROSITE" id="PS50207">
    <property type="entry name" value="CASPASE_P10"/>
    <property type="match status" value="1"/>
</dbReference>
<feature type="domain" description="Caspase family p20" evidence="5">
    <location>
        <begin position="129"/>
        <end position="276"/>
    </location>
</feature>
<evidence type="ECO:0000256" key="1">
    <source>
        <dbReference type="ARBA" id="ARBA00010134"/>
    </source>
</evidence>
<dbReference type="GO" id="GO:0006915">
    <property type="term" value="P:apoptotic process"/>
    <property type="evidence" value="ECO:0007669"/>
    <property type="project" value="UniProtKB-KW"/>
</dbReference>
<sequence length="391" mass="43838">MSAIATVRSNKTTILEVLSADPTLILTKVHEKELITDRENRNLRSSNRVNVEEQMIELMDKMINKGEDTCQDFLNLLQTDKDIRSTYPKLQNIHHNKPLPKPVQACSDYDAPSHKRLKQDEQYPLNSQPVGLCLIMNNENFSDGSVRRGSSKDACDLSEVFSWLGFRVLVCRDQTADQMERALKCFASLSSVSQLQEFGLKEWTNNGFTELQHPPPEHGDAFICCILSHGKKGVILGIDWKPLCIQQIPKTFKATDQSALTGKPKVFLIQACQGPDIQKGVISSDLEADDSSLSIPVEADCLVQISTVEDYKSFRHVIDGSWFVQSVCKQLKEGCPRGDDILTILCRVNDEVSKKEGPSSQIGKEKQMSVISRVTLRKTLVLSPHTQLTHQ</sequence>
<dbReference type="SUPFAM" id="SSF47986">
    <property type="entry name" value="DEATH domain"/>
    <property type="match status" value="1"/>
</dbReference>
<dbReference type="InterPro" id="IPR015917">
    <property type="entry name" value="Pept_C14A"/>
</dbReference>
<comment type="similarity">
    <text evidence="1 3">Belongs to the peptidase C14A family.</text>
</comment>
<dbReference type="InterPro" id="IPR011029">
    <property type="entry name" value="DEATH-like_dom_sf"/>
</dbReference>
<keyword evidence="7" id="KW-1185">Reference proteome</keyword>
<dbReference type="GO" id="GO:0005737">
    <property type="term" value="C:cytoplasm"/>
    <property type="evidence" value="ECO:0007669"/>
    <property type="project" value="UniProtKB-ARBA"/>
</dbReference>
<dbReference type="InterPro" id="IPR001309">
    <property type="entry name" value="Pept_C14_p20"/>
</dbReference>
<gene>
    <name evidence="8" type="primary">LOC129603272</name>
</gene>
<dbReference type="CDD" id="cd00032">
    <property type="entry name" value="CASc"/>
    <property type="match status" value="1"/>
</dbReference>
<feature type="domain" description="Caspase family p10" evidence="4">
    <location>
        <begin position="291"/>
        <end position="384"/>
    </location>
</feature>